<dbReference type="GO" id="GO:0016887">
    <property type="term" value="F:ATP hydrolysis activity"/>
    <property type="evidence" value="ECO:0007669"/>
    <property type="project" value="InterPro"/>
</dbReference>
<keyword evidence="3" id="KW-0067">ATP-binding</keyword>
<protein>
    <submittedName>
        <fullName evidence="5">ABC-type multidrug transport system ATPase component-like protein</fullName>
    </submittedName>
</protein>
<dbReference type="InterPro" id="IPR051782">
    <property type="entry name" value="ABC_Transporter_VariousFunc"/>
</dbReference>
<evidence type="ECO:0000313" key="5">
    <source>
        <dbReference type="EMBL" id="ABI68674.1"/>
    </source>
</evidence>
<proteinExistence type="predicted"/>
<organism evidence="5 6">
    <name type="scientific">Syntrophomonas wolfei subsp. wolfei (strain DSM 2245B / Goettingen)</name>
    <dbReference type="NCBI Taxonomy" id="335541"/>
    <lineage>
        <taxon>Bacteria</taxon>
        <taxon>Bacillati</taxon>
        <taxon>Bacillota</taxon>
        <taxon>Clostridia</taxon>
        <taxon>Eubacteriales</taxon>
        <taxon>Syntrophomonadaceae</taxon>
        <taxon>Syntrophomonas</taxon>
    </lineage>
</organism>
<dbReference type="KEGG" id="swo:Swol_1367"/>
<reference evidence="6" key="1">
    <citation type="journal article" date="2010" name="Environ. Microbiol.">
        <title>The genome of Syntrophomonas wolfei: new insights into syntrophic metabolism and biohydrogen production.</title>
        <authorList>
            <person name="Sieber J.R."/>
            <person name="Sims D.R."/>
            <person name="Han C."/>
            <person name="Kim E."/>
            <person name="Lykidis A."/>
            <person name="Lapidus A.L."/>
            <person name="McDonnald E."/>
            <person name="Rohlin L."/>
            <person name="Culley D.E."/>
            <person name="Gunsalus R."/>
            <person name="McInerney M.J."/>
        </authorList>
    </citation>
    <scope>NUCLEOTIDE SEQUENCE [LARGE SCALE GENOMIC DNA]</scope>
    <source>
        <strain evidence="6">DSM 2245B / Goettingen</strain>
    </source>
</reference>
<dbReference type="InterPro" id="IPR003593">
    <property type="entry name" value="AAA+_ATPase"/>
</dbReference>
<evidence type="ECO:0000256" key="3">
    <source>
        <dbReference type="ARBA" id="ARBA00022840"/>
    </source>
</evidence>
<dbReference type="HOGENOM" id="CLU_000604_1_2_9"/>
<dbReference type="AlphaFoldDB" id="Q0AX80"/>
<dbReference type="InterPro" id="IPR017871">
    <property type="entry name" value="ABC_transporter-like_CS"/>
</dbReference>
<dbReference type="STRING" id="335541.Swol_1367"/>
<dbReference type="Pfam" id="PF00005">
    <property type="entry name" value="ABC_tran"/>
    <property type="match status" value="1"/>
</dbReference>
<evidence type="ECO:0000259" key="4">
    <source>
        <dbReference type="PROSITE" id="PS50893"/>
    </source>
</evidence>
<dbReference type="Gene3D" id="3.40.50.300">
    <property type="entry name" value="P-loop containing nucleotide triphosphate hydrolases"/>
    <property type="match status" value="1"/>
</dbReference>
<dbReference type="Proteomes" id="UP000001968">
    <property type="component" value="Chromosome"/>
</dbReference>
<feature type="domain" description="ABC transporter" evidence="4">
    <location>
        <begin position="1"/>
        <end position="232"/>
    </location>
</feature>
<evidence type="ECO:0000256" key="1">
    <source>
        <dbReference type="ARBA" id="ARBA00022448"/>
    </source>
</evidence>
<dbReference type="SUPFAM" id="SSF52540">
    <property type="entry name" value="P-loop containing nucleoside triphosphate hydrolases"/>
    <property type="match status" value="1"/>
</dbReference>
<accession>Q0AX80</accession>
<name>Q0AX80_SYNWW</name>
<dbReference type="InterPro" id="IPR027417">
    <property type="entry name" value="P-loop_NTPase"/>
</dbReference>
<dbReference type="PANTHER" id="PTHR42939:SF1">
    <property type="entry name" value="ABC TRANSPORTER ATP-BINDING PROTEIN ALBC-RELATED"/>
    <property type="match status" value="1"/>
</dbReference>
<dbReference type="EMBL" id="CP000448">
    <property type="protein sequence ID" value="ABI68674.1"/>
    <property type="molecule type" value="Genomic_DNA"/>
</dbReference>
<dbReference type="PROSITE" id="PS00211">
    <property type="entry name" value="ABC_TRANSPORTER_1"/>
    <property type="match status" value="1"/>
</dbReference>
<dbReference type="GO" id="GO:0005524">
    <property type="term" value="F:ATP binding"/>
    <property type="evidence" value="ECO:0007669"/>
    <property type="project" value="UniProtKB-KW"/>
</dbReference>
<evidence type="ECO:0000313" key="6">
    <source>
        <dbReference type="Proteomes" id="UP000001968"/>
    </source>
</evidence>
<dbReference type="eggNOG" id="COG1131">
    <property type="taxonomic scope" value="Bacteria"/>
</dbReference>
<keyword evidence="6" id="KW-1185">Reference proteome</keyword>
<evidence type="ECO:0000256" key="2">
    <source>
        <dbReference type="ARBA" id="ARBA00022741"/>
    </source>
</evidence>
<gene>
    <name evidence="5" type="ordered locus">Swol_1367</name>
</gene>
<keyword evidence="1" id="KW-0813">Transport</keyword>
<dbReference type="InterPro" id="IPR003439">
    <property type="entry name" value="ABC_transporter-like_ATP-bd"/>
</dbReference>
<keyword evidence="2" id="KW-0547">Nucleotide-binding</keyword>
<sequence length="245" mass="27409">MELQNISYQYGNHKAVDNLSLIVQKGEIFALLGPNGAGKSTTLKMLTGLLKPKSGHILLDGQDIWAKGSESTRKQIGYVPDQPILYFRLTAKEHLYYSGRLLGLEESILMDRINHLLELFDLLPYQEQMIETYSQGMQRKVSMCLALLNDPQLLIVDELTNAYDAKTIAVIKKVFKERKAAGKTVLFSGHVMAVMEELADYIVIIQKSICYASGTMAELTAQYGNSNLEDLFLQLTDAQINDQVG</sequence>
<dbReference type="CDD" id="cd03230">
    <property type="entry name" value="ABC_DR_subfamily_A"/>
    <property type="match status" value="1"/>
</dbReference>
<dbReference type="SMART" id="SM00382">
    <property type="entry name" value="AAA"/>
    <property type="match status" value="1"/>
</dbReference>
<dbReference type="PANTHER" id="PTHR42939">
    <property type="entry name" value="ABC TRANSPORTER ATP-BINDING PROTEIN ALBC-RELATED"/>
    <property type="match status" value="1"/>
</dbReference>
<dbReference type="PROSITE" id="PS50893">
    <property type="entry name" value="ABC_TRANSPORTER_2"/>
    <property type="match status" value="1"/>
</dbReference>